<comment type="caution">
    <text evidence="6">The sequence shown here is derived from an EMBL/GenBank/DDBJ whole genome shotgun (WGS) entry which is preliminary data.</text>
</comment>
<accession>A0A9W8E8Q7</accession>
<reference evidence="6" key="1">
    <citation type="submission" date="2022-07" db="EMBL/GenBank/DDBJ databases">
        <title>Phylogenomic reconstructions and comparative analyses of Kickxellomycotina fungi.</title>
        <authorList>
            <person name="Reynolds N.K."/>
            <person name="Stajich J.E."/>
            <person name="Barry K."/>
            <person name="Grigoriev I.V."/>
            <person name="Crous P."/>
            <person name="Smith M.E."/>
        </authorList>
    </citation>
    <scope>NUCLEOTIDE SEQUENCE</scope>
    <source>
        <strain evidence="6">RSA 567</strain>
    </source>
</reference>
<dbReference type="GO" id="GO:0005524">
    <property type="term" value="F:ATP binding"/>
    <property type="evidence" value="ECO:0007669"/>
    <property type="project" value="UniProtKB-UniRule"/>
</dbReference>
<keyword evidence="6" id="KW-0808">Transferase</keyword>
<dbReference type="PROSITE" id="PS00108">
    <property type="entry name" value="PROTEIN_KINASE_ST"/>
    <property type="match status" value="1"/>
</dbReference>
<organism evidence="6 7">
    <name type="scientific">Dimargaris verticillata</name>
    <dbReference type="NCBI Taxonomy" id="2761393"/>
    <lineage>
        <taxon>Eukaryota</taxon>
        <taxon>Fungi</taxon>
        <taxon>Fungi incertae sedis</taxon>
        <taxon>Zoopagomycota</taxon>
        <taxon>Kickxellomycotina</taxon>
        <taxon>Dimargaritomycetes</taxon>
        <taxon>Dimargaritales</taxon>
        <taxon>Dimargaritaceae</taxon>
        <taxon>Dimargaris</taxon>
    </lineage>
</organism>
<dbReference type="InterPro" id="IPR017441">
    <property type="entry name" value="Protein_kinase_ATP_BS"/>
</dbReference>
<dbReference type="CDD" id="cd14003">
    <property type="entry name" value="STKc_AMPK-like"/>
    <property type="match status" value="1"/>
</dbReference>
<feature type="region of interest" description="Disordered" evidence="4">
    <location>
        <begin position="517"/>
        <end position="539"/>
    </location>
</feature>
<dbReference type="PROSITE" id="PS50011">
    <property type="entry name" value="PROTEIN_KINASE_DOM"/>
    <property type="match status" value="1"/>
</dbReference>
<evidence type="ECO:0000256" key="4">
    <source>
        <dbReference type="SAM" id="MobiDB-lite"/>
    </source>
</evidence>
<proteinExistence type="predicted"/>
<dbReference type="InterPro" id="IPR000719">
    <property type="entry name" value="Prot_kinase_dom"/>
</dbReference>
<dbReference type="SMART" id="SM00220">
    <property type="entry name" value="S_TKc"/>
    <property type="match status" value="1"/>
</dbReference>
<evidence type="ECO:0000256" key="3">
    <source>
        <dbReference type="PROSITE-ProRule" id="PRU10141"/>
    </source>
</evidence>
<dbReference type="GO" id="GO:0004674">
    <property type="term" value="F:protein serine/threonine kinase activity"/>
    <property type="evidence" value="ECO:0007669"/>
    <property type="project" value="UniProtKB-EC"/>
</dbReference>
<feature type="compositionally biased region" description="Basic residues" evidence="4">
    <location>
        <begin position="706"/>
        <end position="730"/>
    </location>
</feature>
<keyword evidence="1 3" id="KW-0547">Nucleotide-binding</keyword>
<evidence type="ECO:0000256" key="1">
    <source>
        <dbReference type="ARBA" id="ARBA00022741"/>
    </source>
</evidence>
<keyword evidence="2 3" id="KW-0067">ATP-binding</keyword>
<evidence type="ECO:0000256" key="2">
    <source>
        <dbReference type="ARBA" id="ARBA00022840"/>
    </source>
</evidence>
<dbReference type="OrthoDB" id="942095at2759"/>
<feature type="region of interest" description="Disordered" evidence="4">
    <location>
        <begin position="693"/>
        <end position="745"/>
    </location>
</feature>
<dbReference type="Pfam" id="PF00069">
    <property type="entry name" value="Pkinase"/>
    <property type="match status" value="1"/>
</dbReference>
<dbReference type="AlphaFoldDB" id="A0A9W8E8Q7"/>
<dbReference type="FunFam" id="1.10.510.10:FF:000571">
    <property type="entry name" value="Maternal embryonic leucine zipper kinase"/>
    <property type="match status" value="1"/>
</dbReference>
<keyword evidence="7" id="KW-1185">Reference proteome</keyword>
<dbReference type="Proteomes" id="UP001151582">
    <property type="component" value="Unassembled WGS sequence"/>
</dbReference>
<feature type="domain" description="Protein kinase" evidence="5">
    <location>
        <begin position="44"/>
        <end position="309"/>
    </location>
</feature>
<protein>
    <submittedName>
        <fullName evidence="6">Serine/threonine-protein kinase</fullName>
        <ecNumber evidence="6">2.7.11.1</ecNumber>
    </submittedName>
</protein>
<name>A0A9W8E8Q7_9FUNG</name>
<feature type="binding site" evidence="3">
    <location>
        <position position="73"/>
    </location>
    <ligand>
        <name>ATP</name>
        <dbReference type="ChEBI" id="CHEBI:30616"/>
    </ligand>
</feature>
<sequence>MLAGDIQLPEASASCAIGSPSPPEIAVSLNRSKRSLLRTPLGEYEVIRTLGQGSYGKVKLVRNSLTQEKMAVKIIRRYPHHKHKRDHPDHKRARTLDQRVLREANLCRILGDRHPNILRLKIFRVTDGHFFLFYEYVDGVTLSDRIGRTGLPEAKAREYFREIVEAIGYCHAYSIIHRDLKLENIMIDNHSKGVKLIDFGLANFYDRNSMLKTACGSIPYTAPEILRGDRYMGPEVDIWSLGVLLYVLITGMLPFGDPSVAKNFENIMAGNFWIPYSMSDELQNLLIRMLEPNVGQRIQLSEIAAHPWMNDAFDQHRFGISDEVMVGRETIVLPLAIDPRVVTEVALCLFRDEALVQRQLEEALNQGTLFTNGSHIGAHGLGLGYTVKNHASSHVLVQVRNSPVVSLYFLISEQMDRNQWLLSPLVDRLATSSVIEAPQDSIMALGHVESMSTSMSLMQGMSLGSESVLQVVSRSAMPPVPVDQSYPNDLKPDSGSALQRFSSTILQSLNFKRAQKPSLPLRSQTLEPEPSTRDPATTQVRDTTGKNLLGLTWNRSTAGSYHQSPLKRWSTSQLTQPLPATTANLVLAAPAMAKPVSTSVSAAQRSSLEPRTIGLWSHITTRITFPRQFNALSSQQVLDRVLDICNQHHIVHRYVTTRQVTGLTDPAFQALPKPPGKLRAAWERCQRRVMAKLPFARGSQATQGTKKGRTQAKPTTKSRRPKVPARHPYRQKQDKTKPPSLDGGTLLQQAAGKRFLFFGSVVVNERKLRRLQAQQSQAKLKCPSVYADPVHRAPSIEPLANADSNAAVADGNSALPTGLLSERTTLLTPAANNSTTVVRKSRWLRTIPKIRWWSWWRRRSWMRSQSLRPSTNRPITVRQIMPVPTPSLKLICQYTPSLGPTEHEVTERYSCGIFAELVKIKGLQQWALLVHQISGHRVKYQRLHQVLRRMVVQWTGPPKLEASLPTRASSLATRQSLRTTLPDLASPVAPVLADGINGVGTGTGKSGSGLSQLVSGFPLDEKVPWSPGSSTPATTSKAATLTTPTLRRALPTNSHRAWPRPTSQVIRPHLHSQTVRLATPLPLKLTVGSESLKLGLERDYKAICLRSTKRPHDAMASDQGYQAPSSSTMASYMTLPARSKRHTREDVLRLGLTARSVVPAE</sequence>
<dbReference type="SUPFAM" id="SSF56112">
    <property type="entry name" value="Protein kinase-like (PK-like)"/>
    <property type="match status" value="1"/>
</dbReference>
<dbReference type="Gene3D" id="1.10.510.10">
    <property type="entry name" value="Transferase(Phosphotransferase) domain 1"/>
    <property type="match status" value="1"/>
</dbReference>
<evidence type="ECO:0000313" key="7">
    <source>
        <dbReference type="Proteomes" id="UP001151582"/>
    </source>
</evidence>
<dbReference type="InterPro" id="IPR008271">
    <property type="entry name" value="Ser/Thr_kinase_AS"/>
</dbReference>
<keyword evidence="6" id="KW-0418">Kinase</keyword>
<gene>
    <name evidence="6" type="primary">KIN2_1</name>
    <name evidence="6" type="ORF">H4R34_003803</name>
</gene>
<dbReference type="InterPro" id="IPR011009">
    <property type="entry name" value="Kinase-like_dom_sf"/>
</dbReference>
<dbReference type="PROSITE" id="PS00107">
    <property type="entry name" value="PROTEIN_KINASE_ATP"/>
    <property type="match status" value="1"/>
</dbReference>
<dbReference type="GO" id="GO:0035556">
    <property type="term" value="P:intracellular signal transduction"/>
    <property type="evidence" value="ECO:0007669"/>
    <property type="project" value="TreeGrafter"/>
</dbReference>
<dbReference type="EMBL" id="JANBQB010000391">
    <property type="protein sequence ID" value="KAJ1976902.1"/>
    <property type="molecule type" value="Genomic_DNA"/>
</dbReference>
<evidence type="ECO:0000313" key="6">
    <source>
        <dbReference type="EMBL" id="KAJ1976902.1"/>
    </source>
</evidence>
<dbReference type="EC" id="2.7.11.1" evidence="6"/>
<evidence type="ECO:0000259" key="5">
    <source>
        <dbReference type="PROSITE" id="PS50011"/>
    </source>
</evidence>
<dbReference type="PANTHER" id="PTHR24346">
    <property type="entry name" value="MAP/MICROTUBULE AFFINITY-REGULATING KINASE"/>
    <property type="match status" value="1"/>
</dbReference>
<dbReference type="PANTHER" id="PTHR24346:SF30">
    <property type="entry name" value="MATERNAL EMBRYONIC LEUCINE ZIPPER KINASE"/>
    <property type="match status" value="1"/>
</dbReference>
<dbReference type="GO" id="GO:0005737">
    <property type="term" value="C:cytoplasm"/>
    <property type="evidence" value="ECO:0007669"/>
    <property type="project" value="TreeGrafter"/>
</dbReference>